<evidence type="ECO:0000256" key="1">
    <source>
        <dbReference type="SAM" id="MobiDB-lite"/>
    </source>
</evidence>
<accession>A0A9W8LB04</accession>
<protein>
    <submittedName>
        <fullName evidence="2">Uncharacterized protein</fullName>
    </submittedName>
</protein>
<dbReference type="AlphaFoldDB" id="A0A9W8LB04"/>
<reference evidence="2" key="1">
    <citation type="submission" date="2022-07" db="EMBL/GenBank/DDBJ databases">
        <title>Phylogenomic reconstructions and comparative analyses of Kickxellomycotina fungi.</title>
        <authorList>
            <person name="Reynolds N.K."/>
            <person name="Stajich J.E."/>
            <person name="Barry K."/>
            <person name="Grigoriev I.V."/>
            <person name="Crous P."/>
            <person name="Smith M.E."/>
        </authorList>
    </citation>
    <scope>NUCLEOTIDE SEQUENCE</scope>
    <source>
        <strain evidence="2">BCRC 34297</strain>
    </source>
</reference>
<dbReference type="EMBL" id="JANBUH010000220">
    <property type="protein sequence ID" value="KAJ2753091.1"/>
    <property type="molecule type" value="Genomic_DNA"/>
</dbReference>
<dbReference type="Proteomes" id="UP001140011">
    <property type="component" value="Unassembled WGS sequence"/>
</dbReference>
<keyword evidence="3" id="KW-1185">Reference proteome</keyword>
<name>A0A9W8LB04_9FUNG</name>
<feature type="compositionally biased region" description="Low complexity" evidence="1">
    <location>
        <begin position="212"/>
        <end position="226"/>
    </location>
</feature>
<feature type="region of interest" description="Disordered" evidence="1">
    <location>
        <begin position="201"/>
        <end position="232"/>
    </location>
</feature>
<dbReference type="OrthoDB" id="5571419at2759"/>
<evidence type="ECO:0000313" key="2">
    <source>
        <dbReference type="EMBL" id="KAJ2753091.1"/>
    </source>
</evidence>
<sequence length="232" mass="25238">MPTSKAAVDYFIAEIEPRIKAILQVSKPHAQFRVIGDLENDRAHLFLMVDVANQAGQRVCCSVAVMFTMPYLFIAERDNVSTSNACPDWVVDSELPSEAYGHKVLKRVYDYLKDGSTVGPPQVCGAVAQHVAIWSTYNDTWIVHNMGTCDSAATLPPDMHVAGAENMLTISTRFSAANADPHIAFVYAQVLDDLIGDMQVSTEDDSSVSEMQSSTDSTATAPATAQPDHKLN</sequence>
<gene>
    <name evidence="2" type="ORF">GGI19_003372</name>
</gene>
<evidence type="ECO:0000313" key="3">
    <source>
        <dbReference type="Proteomes" id="UP001140011"/>
    </source>
</evidence>
<organism evidence="2 3">
    <name type="scientific">Coemansia pectinata</name>
    <dbReference type="NCBI Taxonomy" id="1052879"/>
    <lineage>
        <taxon>Eukaryota</taxon>
        <taxon>Fungi</taxon>
        <taxon>Fungi incertae sedis</taxon>
        <taxon>Zoopagomycota</taxon>
        <taxon>Kickxellomycotina</taxon>
        <taxon>Kickxellomycetes</taxon>
        <taxon>Kickxellales</taxon>
        <taxon>Kickxellaceae</taxon>
        <taxon>Coemansia</taxon>
    </lineage>
</organism>
<proteinExistence type="predicted"/>
<comment type="caution">
    <text evidence="2">The sequence shown here is derived from an EMBL/GenBank/DDBJ whole genome shotgun (WGS) entry which is preliminary data.</text>
</comment>